<dbReference type="Proteomes" id="UP001549920">
    <property type="component" value="Unassembled WGS sequence"/>
</dbReference>
<comment type="caution">
    <text evidence="1">The sequence shown here is derived from an EMBL/GenBank/DDBJ whole genome shotgun (WGS) entry which is preliminary data.</text>
</comment>
<proteinExistence type="predicted"/>
<reference evidence="1 2" key="1">
    <citation type="submission" date="2024-06" db="EMBL/GenBank/DDBJ databases">
        <title>A chromosome-level genome assembly of beet webworm, Loxostege sticticalis.</title>
        <authorList>
            <person name="Zhang Y."/>
        </authorList>
    </citation>
    <scope>NUCLEOTIDE SEQUENCE [LARGE SCALE GENOMIC DNA]</scope>
    <source>
        <strain evidence="1">AQ026</strain>
        <tissue evidence="1">Whole body</tissue>
    </source>
</reference>
<dbReference type="EMBL" id="JBEUOH010000023">
    <property type="protein sequence ID" value="KAL0861709.1"/>
    <property type="molecule type" value="Genomic_DNA"/>
</dbReference>
<evidence type="ECO:0000313" key="1">
    <source>
        <dbReference type="EMBL" id="KAL0861709.1"/>
    </source>
</evidence>
<keyword evidence="2" id="KW-1185">Reference proteome</keyword>
<organism evidence="1 2">
    <name type="scientific">Loxostege sticticalis</name>
    <name type="common">Beet webworm moth</name>
    <dbReference type="NCBI Taxonomy" id="481309"/>
    <lineage>
        <taxon>Eukaryota</taxon>
        <taxon>Metazoa</taxon>
        <taxon>Ecdysozoa</taxon>
        <taxon>Arthropoda</taxon>
        <taxon>Hexapoda</taxon>
        <taxon>Insecta</taxon>
        <taxon>Pterygota</taxon>
        <taxon>Neoptera</taxon>
        <taxon>Endopterygota</taxon>
        <taxon>Lepidoptera</taxon>
        <taxon>Glossata</taxon>
        <taxon>Ditrysia</taxon>
        <taxon>Pyraloidea</taxon>
        <taxon>Crambidae</taxon>
        <taxon>Pyraustinae</taxon>
        <taxon>Loxostege</taxon>
    </lineage>
</organism>
<protein>
    <submittedName>
        <fullName evidence="1">Uncharacterized protein</fullName>
    </submittedName>
</protein>
<evidence type="ECO:0000313" key="2">
    <source>
        <dbReference type="Proteomes" id="UP001549920"/>
    </source>
</evidence>
<sequence>MLPIETAVTWVIKKIIYLSILIFECEHLYKSLQKCSIVCGSLTEESVSKLGKRIEIKKFAEMDSNDNDESKDRLKVINSYFDIVDAFNLFKNVFQVMMLFHTVETFMHDLIYVEMMIQFTDPASVSALTAWMVKNFTLQAIVSIQCEIYYHAVCNAQSTCVLFMRSKRCSAEERRICKNIIREHAAVYSPLCACALYRVDARLPLRLLGLVATYTVVLLQFAFM</sequence>
<accession>A0ABR3HA89</accession>
<gene>
    <name evidence="1" type="ORF">ABMA27_009191</name>
</gene>
<name>A0ABR3HA89_LOXSC</name>